<keyword evidence="5" id="KW-1185">Reference proteome</keyword>
<evidence type="ECO:0000313" key="5">
    <source>
        <dbReference type="Proteomes" id="UP000523139"/>
    </source>
</evidence>
<evidence type="ECO:0000313" key="4">
    <source>
        <dbReference type="EMBL" id="NLS09036.1"/>
    </source>
</evidence>
<dbReference type="EMBL" id="JABAHY010000002">
    <property type="protein sequence ID" value="NLS09036.1"/>
    <property type="molecule type" value="Genomic_DNA"/>
</dbReference>
<dbReference type="InterPro" id="IPR000914">
    <property type="entry name" value="SBP_5_dom"/>
</dbReference>
<feature type="domain" description="Solute-binding protein family 5" evidence="3">
    <location>
        <begin position="138"/>
        <end position="559"/>
    </location>
</feature>
<gene>
    <name evidence="4" type="ORF">HGQ17_03270</name>
</gene>
<evidence type="ECO:0000256" key="2">
    <source>
        <dbReference type="SAM" id="SignalP"/>
    </source>
</evidence>
<dbReference type="SUPFAM" id="SSF53850">
    <property type="entry name" value="Periplasmic binding protein-like II"/>
    <property type="match status" value="1"/>
</dbReference>
<dbReference type="CDD" id="cd08500">
    <property type="entry name" value="PBP2_NikA_DppA_OppA_like_4"/>
    <property type="match status" value="1"/>
</dbReference>
<dbReference type="Proteomes" id="UP000523139">
    <property type="component" value="Unassembled WGS sequence"/>
</dbReference>
<dbReference type="GO" id="GO:1904680">
    <property type="term" value="F:peptide transmembrane transporter activity"/>
    <property type="evidence" value="ECO:0007669"/>
    <property type="project" value="TreeGrafter"/>
</dbReference>
<evidence type="ECO:0000259" key="3">
    <source>
        <dbReference type="Pfam" id="PF00496"/>
    </source>
</evidence>
<dbReference type="GO" id="GO:0015833">
    <property type="term" value="P:peptide transport"/>
    <property type="evidence" value="ECO:0007669"/>
    <property type="project" value="TreeGrafter"/>
</dbReference>
<feature type="chain" id="PRO_5031156784" evidence="2">
    <location>
        <begin position="32"/>
        <end position="707"/>
    </location>
</feature>
<dbReference type="Gene3D" id="3.40.190.10">
    <property type="entry name" value="Periplasmic binding protein-like II"/>
    <property type="match status" value="1"/>
</dbReference>
<proteinExistence type="predicted"/>
<dbReference type="RefSeq" id="WP_168886539.1">
    <property type="nucleotide sequence ID" value="NZ_JABAHY010000002.1"/>
</dbReference>
<name>A0A7X8THW4_9MICC</name>
<dbReference type="PANTHER" id="PTHR30290:SF62">
    <property type="entry name" value="OLIGOPEPTIDE ABC TRANSPORTER, PERIPLASMIC OLIGOPEPTIDE-BINDING PROTEIN"/>
    <property type="match status" value="1"/>
</dbReference>
<dbReference type="PROSITE" id="PS51257">
    <property type="entry name" value="PROKAR_LIPOPROTEIN"/>
    <property type="match status" value="1"/>
</dbReference>
<organism evidence="4 5">
    <name type="scientific">Nesterenkonia sedimenti</name>
    <dbReference type="NCBI Taxonomy" id="1463632"/>
    <lineage>
        <taxon>Bacteria</taxon>
        <taxon>Bacillati</taxon>
        <taxon>Actinomycetota</taxon>
        <taxon>Actinomycetes</taxon>
        <taxon>Micrococcales</taxon>
        <taxon>Micrococcaceae</taxon>
        <taxon>Nesterenkonia</taxon>
    </lineage>
</organism>
<dbReference type="PANTHER" id="PTHR30290">
    <property type="entry name" value="PERIPLASMIC BINDING COMPONENT OF ABC TRANSPORTER"/>
    <property type="match status" value="1"/>
</dbReference>
<dbReference type="AlphaFoldDB" id="A0A7X8THW4"/>
<comment type="caution">
    <text evidence="4">The sequence shown here is derived from an EMBL/GenBank/DDBJ whole genome shotgun (WGS) entry which is preliminary data.</text>
</comment>
<feature type="signal peptide" evidence="2">
    <location>
        <begin position="1"/>
        <end position="31"/>
    </location>
</feature>
<feature type="region of interest" description="Disordered" evidence="1">
    <location>
        <begin position="680"/>
        <end position="707"/>
    </location>
</feature>
<accession>A0A7X8THW4</accession>
<protein>
    <submittedName>
        <fullName evidence="4">ABC transporter substrate-binding protein</fullName>
    </submittedName>
</protein>
<dbReference type="Pfam" id="PF00496">
    <property type="entry name" value="SBP_bac_5"/>
    <property type="match status" value="1"/>
</dbReference>
<evidence type="ECO:0000256" key="1">
    <source>
        <dbReference type="SAM" id="MobiDB-lite"/>
    </source>
</evidence>
<keyword evidence="2" id="KW-0732">Signal</keyword>
<reference evidence="4 5" key="1">
    <citation type="submission" date="2020-04" db="EMBL/GenBank/DDBJ databases">
        <title>Nesterenkonia sp. nov., isolated from marine sediment.</title>
        <authorList>
            <person name="Zhang G."/>
        </authorList>
    </citation>
    <scope>NUCLEOTIDE SEQUENCE [LARGE SCALE GENOMIC DNA]</scope>
    <source>
        <strain evidence="4 5">MY13</strain>
    </source>
</reference>
<sequence length="707" mass="79755">MRYAAKTTPARATAALSIAALALTACSGGSAPDSETAQASTADAVDTGMTTGAPALSEERTAPAGQAPELEEQVEAGELPPLEERMPAEAVTIIGKDGVGQYGGELQLAMNGNDDDSTIRRYAAYEPLVRWDADWSDELTPGVAHDWEVSEDATSFTFHLEEGIRWSDGEPFTTDDIVFAYEDVLSNEELTPGGPTDYLTDPEGNFPELNVIDDYTIELQFEVPHGLFLMNLARAEEDGKFHRFPRHYLEQYHIDYNPDAEQLAEEEGYEDWADMFTSKGWVTLGTGFDSRWMNPDLPQLNPYIIETPAYEGNRITLTRNPYYWKVDEDGNQLPYTDRLVFDVFDSQEVIAFRAAGGNISYQERHFDHDFRPLLAESQEEHGYTLVDVISTDMNTIVFGFNHHHEDDNLREVFNDVNFKAGLSHALNREEIIELIYFGQGEPSQVSPREESAYHHEELANQYLDYDVDLANEYLDEVLPETDSEGNRLGPDGEPFTFSVDVATDRSVEHVDAMQFVQQYWDEVGITMEINSMDRDLRNERRDSGDFDVIVRDGSAGLQDAILRPRWYMPEGTSSTFAPLWGEYWEDAEDGIEPPEDHPVWEQWELYDEILVEADPERQAELFEEILDISAETFWAIGVSTSPNRAGVKAEGLMNAPDTLYEASAFQNPGPAYPAVWWWEDPEGAVADDEDSTQQDIDQYEGEELPED</sequence>
<dbReference type="InterPro" id="IPR039424">
    <property type="entry name" value="SBP_5"/>
</dbReference>
<dbReference type="Gene3D" id="3.10.105.10">
    <property type="entry name" value="Dipeptide-binding Protein, Domain 3"/>
    <property type="match status" value="1"/>
</dbReference>
<feature type="region of interest" description="Disordered" evidence="1">
    <location>
        <begin position="27"/>
        <end position="68"/>
    </location>
</feature>